<organism evidence="3 4">
    <name type="scientific">Kineosporia mesophila</name>
    <dbReference type="NCBI Taxonomy" id="566012"/>
    <lineage>
        <taxon>Bacteria</taxon>
        <taxon>Bacillati</taxon>
        <taxon>Actinomycetota</taxon>
        <taxon>Actinomycetes</taxon>
        <taxon>Kineosporiales</taxon>
        <taxon>Kineosporiaceae</taxon>
        <taxon>Kineosporia</taxon>
    </lineage>
</organism>
<reference evidence="4" key="1">
    <citation type="journal article" date="2019" name="Int. J. Syst. Evol. Microbiol.">
        <title>The Global Catalogue of Microorganisms (GCM) 10K type strain sequencing project: providing services to taxonomists for standard genome sequencing and annotation.</title>
        <authorList>
            <consortium name="The Broad Institute Genomics Platform"/>
            <consortium name="The Broad Institute Genome Sequencing Center for Infectious Disease"/>
            <person name="Wu L."/>
            <person name="Ma J."/>
        </authorList>
    </citation>
    <scope>NUCLEOTIDE SEQUENCE [LARGE SCALE GENOMIC DNA]</scope>
    <source>
        <strain evidence="4">JCM 16902</strain>
    </source>
</reference>
<evidence type="ECO:0000259" key="2">
    <source>
        <dbReference type="Pfam" id="PF26572"/>
    </source>
</evidence>
<dbReference type="EMBL" id="BAAAZO010000006">
    <property type="protein sequence ID" value="GAA3620010.1"/>
    <property type="molecule type" value="Genomic_DNA"/>
</dbReference>
<dbReference type="Pfam" id="PF26035">
    <property type="entry name" value="DUF8010"/>
    <property type="match status" value="1"/>
</dbReference>
<dbReference type="InterPro" id="IPR058498">
    <property type="entry name" value="DUF8185"/>
</dbReference>
<evidence type="ECO:0000259" key="1">
    <source>
        <dbReference type="Pfam" id="PF26035"/>
    </source>
</evidence>
<protein>
    <submittedName>
        <fullName evidence="3">Uncharacterized protein</fullName>
    </submittedName>
</protein>
<evidence type="ECO:0000313" key="4">
    <source>
        <dbReference type="Proteomes" id="UP001501074"/>
    </source>
</evidence>
<evidence type="ECO:0000313" key="3">
    <source>
        <dbReference type="EMBL" id="GAA3620010.1"/>
    </source>
</evidence>
<dbReference type="Pfam" id="PF26572">
    <property type="entry name" value="DUF8185"/>
    <property type="match status" value="1"/>
</dbReference>
<accession>A0ABP6ZVT7</accession>
<comment type="caution">
    <text evidence="3">The sequence shown here is derived from an EMBL/GenBank/DDBJ whole genome shotgun (WGS) entry which is preliminary data.</text>
</comment>
<sequence>MNLLLPDLGTLSDVKTFVGRARKVDDGGAIRLVAQGQVLAMYACALHGAGGPTVLALRVLTLAEPVQVDATVPLAAMADRFARIDRLLAGARPTPRSVGRPIGLPVPPTTATNASWAGMAPPRSGWNVEGVVPFDLLRGAARTGIDEVAAGVPAGSGAAAVAKLRGIVWGRPLLEGAAGLPTGAAFAAETFGFLGRTASHVDLLAPPEEDVATLHSAGRWWRLSTTRGHVLARPASGI</sequence>
<proteinExistence type="predicted"/>
<gene>
    <name evidence="3" type="ORF">GCM10022223_41090</name>
</gene>
<keyword evidence="4" id="KW-1185">Reference proteome</keyword>
<feature type="domain" description="DUF8185" evidence="2">
    <location>
        <begin position="121"/>
        <end position="236"/>
    </location>
</feature>
<feature type="domain" description="DUF8010" evidence="1">
    <location>
        <begin position="2"/>
        <end position="84"/>
    </location>
</feature>
<dbReference type="Proteomes" id="UP001501074">
    <property type="component" value="Unassembled WGS sequence"/>
</dbReference>
<name>A0ABP6ZVT7_9ACTN</name>
<dbReference type="InterPro" id="IPR058323">
    <property type="entry name" value="DUF8010"/>
</dbReference>